<protein>
    <recommendedName>
        <fullName evidence="4">Inner centromere protein ARK-binding domain-containing protein</fullName>
    </recommendedName>
</protein>
<feature type="region of interest" description="Disordered" evidence="1">
    <location>
        <begin position="1451"/>
        <end position="1601"/>
    </location>
</feature>
<dbReference type="Proteomes" id="UP000541444">
    <property type="component" value="Unassembled WGS sequence"/>
</dbReference>
<evidence type="ECO:0000313" key="3">
    <source>
        <dbReference type="Proteomes" id="UP000541444"/>
    </source>
</evidence>
<feature type="compositionally biased region" description="Polar residues" evidence="1">
    <location>
        <begin position="1636"/>
        <end position="1646"/>
    </location>
</feature>
<feature type="compositionally biased region" description="Acidic residues" evidence="1">
    <location>
        <begin position="1653"/>
        <end position="1663"/>
    </location>
</feature>
<dbReference type="OrthoDB" id="681218at2759"/>
<comment type="caution">
    <text evidence="2">The sequence shown here is derived from an EMBL/GenBank/DDBJ whole genome shotgun (WGS) entry which is preliminary data.</text>
</comment>
<feature type="compositionally biased region" description="Basic and acidic residues" evidence="1">
    <location>
        <begin position="1520"/>
        <end position="1563"/>
    </location>
</feature>
<evidence type="ECO:0000256" key="1">
    <source>
        <dbReference type="SAM" id="MobiDB-lite"/>
    </source>
</evidence>
<feature type="compositionally biased region" description="Acidic residues" evidence="1">
    <location>
        <begin position="1269"/>
        <end position="1278"/>
    </location>
</feature>
<feature type="compositionally biased region" description="Polar residues" evidence="1">
    <location>
        <begin position="452"/>
        <end position="463"/>
    </location>
</feature>
<dbReference type="EMBL" id="JACGCM010001557">
    <property type="protein sequence ID" value="KAF6153787.1"/>
    <property type="molecule type" value="Genomic_DNA"/>
</dbReference>
<feature type="region of interest" description="Disordered" evidence="1">
    <location>
        <begin position="1269"/>
        <end position="1298"/>
    </location>
</feature>
<feature type="compositionally biased region" description="Basic and acidic residues" evidence="1">
    <location>
        <begin position="1287"/>
        <end position="1298"/>
    </location>
</feature>
<dbReference type="PANTHER" id="PTHR13738">
    <property type="entry name" value="TROPONIN I"/>
    <property type="match status" value="1"/>
</dbReference>
<feature type="region of interest" description="Disordered" evidence="1">
    <location>
        <begin position="443"/>
        <end position="469"/>
    </location>
</feature>
<name>A0A7J7MFZ6_9MAGN</name>
<reference evidence="2 3" key="1">
    <citation type="journal article" date="2020" name="IScience">
        <title>Genome Sequencing of the Endangered Kingdonia uniflora (Circaeasteraceae, Ranunculales) Reveals Potential Mechanisms of Evolutionary Specialization.</title>
        <authorList>
            <person name="Sun Y."/>
            <person name="Deng T."/>
            <person name="Zhang A."/>
            <person name="Moore M.J."/>
            <person name="Landis J.B."/>
            <person name="Lin N."/>
            <person name="Zhang H."/>
            <person name="Zhang X."/>
            <person name="Huang J."/>
            <person name="Zhang X."/>
            <person name="Sun H."/>
            <person name="Wang H."/>
        </authorList>
    </citation>
    <scope>NUCLEOTIDE SEQUENCE [LARGE SCALE GENOMIC DNA]</scope>
    <source>
        <strain evidence="2">TB1705</strain>
        <tissue evidence="2">Leaf</tissue>
    </source>
</reference>
<organism evidence="2 3">
    <name type="scientific">Kingdonia uniflora</name>
    <dbReference type="NCBI Taxonomy" id="39325"/>
    <lineage>
        <taxon>Eukaryota</taxon>
        <taxon>Viridiplantae</taxon>
        <taxon>Streptophyta</taxon>
        <taxon>Embryophyta</taxon>
        <taxon>Tracheophyta</taxon>
        <taxon>Spermatophyta</taxon>
        <taxon>Magnoliopsida</taxon>
        <taxon>Ranunculales</taxon>
        <taxon>Circaeasteraceae</taxon>
        <taxon>Kingdonia</taxon>
    </lineage>
</organism>
<evidence type="ECO:0000313" key="2">
    <source>
        <dbReference type="EMBL" id="KAF6153787.1"/>
    </source>
</evidence>
<dbReference type="InterPro" id="IPR050875">
    <property type="entry name" value="Troponin_I"/>
</dbReference>
<feature type="region of interest" description="Disordered" evidence="1">
    <location>
        <begin position="1380"/>
        <end position="1405"/>
    </location>
</feature>
<keyword evidence="3" id="KW-1185">Reference proteome</keyword>
<gene>
    <name evidence="2" type="ORF">GIB67_001020</name>
</gene>
<feature type="region of interest" description="Disordered" evidence="1">
    <location>
        <begin position="1635"/>
        <end position="1675"/>
    </location>
</feature>
<proteinExistence type="predicted"/>
<feature type="compositionally biased region" description="Basic and acidic residues" evidence="1">
    <location>
        <begin position="1570"/>
        <end position="1600"/>
    </location>
</feature>
<dbReference type="PANTHER" id="PTHR13738:SF1">
    <property type="entry name" value="TROPONIN I"/>
    <property type="match status" value="1"/>
</dbReference>
<feature type="region of interest" description="Disordered" evidence="1">
    <location>
        <begin position="316"/>
        <end position="339"/>
    </location>
</feature>
<accession>A0A7J7MFZ6</accession>
<sequence>MSTLENLFVQIFDRKNWIIDQLKQQAESYDRYLASTLLINGIRPPSWLWNGGFETGSVEFGELKKEELISGLLFPPSIPKAQFTSSRNTYYNRPVSTADNGQLSDGSFTETCASNKYCYMGERSTKGLTCNPKDRELDIGRLLEGVPETDHTIVSPRDETDARISYTDFKPDQSLARIQRSRSRQKALELRNSVKENSKKGSRIGACSSTDRTIASLRDQTDATISYTDLEQDKSLARIQKSGSRQKALELLNSVKENSKKGSKIGAYSGTDHTIPSHCDKSDARISYTNFEPDQSLARIQMSRSKQKVLELPNSVKENSKKRSRINAYSGRVTRSKTSAEQLDHVKELPEMHNPTEKLQPLQPSNSFHVDDDFQNVPHYQTSRRLRYGQKNIELCNSLEVEREKQARERAFPNELCGRITRSSANHAQINCSDELLKHNASKVPSGRVTRSKSASLNRSSQPAEELTGDEKHIVSNVHVETTYVHSESNAVGASLGTRMGYLVSRPPTEDSMTVKPKQLVFDDDEDHNLNGTLTPDLEKEKHIESTEITASQKGPDESLKEVTSSKLLENHKSSVDEMLVKDHTVEAINVVENCGTFSETHDDERLGFVTMDILEPKLSHTSSSTMNKLSASPFRQEPAETYEGMICSTISKDNNMSKYSLALSLENARTDETLMASPKAHSEQPNKSLEKGISSDVHEKNGFNVELLESDKTFELLIEEAERISSEGLDEERLELDKEKSELHFQPTLLSGKITSLSALSATEGMHMTSDNQVADVCSKSKPKEDGKRDIGACEIPTKSANIDLSNFMGVSPCTNPEMTREAQCNESSLKHKETLEIPQVSSTFRESVRRSTNHPKNVGCSEIHESCFGKKSTEIEKVINNTWPQYKRQKIEDRLSKVFTTSPRVIRAKQLQGVDEPHPFGYFGTAEKFQKISSPYGGEAARPNAIESSCLEMNQSAKRHKAETFGSSANLQSKEGEVGVERGGLEENILSEFRQTRIDISNMSIVIKEVCRNSQDCLKSKVDLSDSTTTVYQFTSVDDQNLLHFEEDLNVGNRGETTQEKKPDSEEQLFPYCSAMPTHHEGLDHIGVDETMPEFEGFNIGATDNNTMPCIAGDRISFGKLDLSNSTIGCNSILEDLCRPSSIATPLLSHLKYKFHMTPDIYQSLPNGLLEHMDARNTGLFDDDDRASYNMGEEVVGTSHGRSYSDCMPLSNAEFNWEFRKTPYTPPIGKLCQKISSVSTSHSSEKQLCINPELTCFRIDEDTCTSDENGSLDETDNMALQQTTKTRERESTTKREPLVDVTNINSLASVSATEKFHDRGSLESVNTELSFNETQRGTETELTNGYRKERRCMNRDKENQNSLIGGNSVRKVNESLQNRFSKPKLSGKASEKKGSQSYLDKGPKRTNIVSNILSFVPLVQQKQQLPAVFTGKRDIKVKALEAAEAAKRIEEKKENDRKQKKEAAKLERARLEQEKLQQLELKKKMKEDEHKKKEADKAARKRLRDEEEKKEKERKRKCTEESRRQQKEQEEKIRVEKDKEQRCRTVDKRKVSRKELQEEERKRRRTGKGKERTECRKQLQTDTRPAKDSVGDPEKPDDILEEVVESPYIANVKESSTEFDLFKVLRTSEDGASVTFQSREQSYEISPYQGSDDEEEEDEDNILNRKFVPSWAR</sequence>
<evidence type="ECO:0008006" key="4">
    <source>
        <dbReference type="Google" id="ProtNLM"/>
    </source>
</evidence>
<feature type="compositionally biased region" description="Basic and acidic residues" evidence="1">
    <location>
        <begin position="1451"/>
        <end position="1513"/>
    </location>
</feature>